<feature type="transmembrane region" description="Helical" evidence="6">
    <location>
        <begin position="107"/>
        <end position="125"/>
    </location>
</feature>
<dbReference type="RefSeq" id="WP_066855184.1">
    <property type="nucleotide sequence ID" value="NZ_JXMS01000015.1"/>
</dbReference>
<evidence type="ECO:0000313" key="7">
    <source>
        <dbReference type="EMBL" id="OBQ51501.1"/>
    </source>
</evidence>
<evidence type="ECO:0000256" key="5">
    <source>
        <dbReference type="ARBA" id="ARBA00023136"/>
    </source>
</evidence>
<dbReference type="PANTHER" id="PTHR30086">
    <property type="entry name" value="ARGININE EXPORTER PROTEIN ARGO"/>
    <property type="match status" value="1"/>
</dbReference>
<evidence type="ECO:0000256" key="6">
    <source>
        <dbReference type="SAM" id="Phobius"/>
    </source>
</evidence>
<reference evidence="7 8" key="1">
    <citation type="submission" date="2015-01" db="EMBL/GenBank/DDBJ databases">
        <title>Desulfovibrio sp. JC271 draft genome sequence.</title>
        <authorList>
            <person name="Shivani Y."/>
            <person name="Subhash Y."/>
            <person name="Sasikala C."/>
            <person name="Ramana C.V."/>
        </authorList>
    </citation>
    <scope>NUCLEOTIDE SEQUENCE [LARGE SCALE GENOMIC DNA]</scope>
    <source>
        <strain evidence="7 8">JC271</strain>
    </source>
</reference>
<keyword evidence="2" id="KW-1003">Cell membrane</keyword>
<organism evidence="7 8">
    <name type="scientific">Halodesulfovibrio spirochaetisodalis</name>
    <dbReference type="NCBI Taxonomy" id="1560234"/>
    <lineage>
        <taxon>Bacteria</taxon>
        <taxon>Pseudomonadati</taxon>
        <taxon>Thermodesulfobacteriota</taxon>
        <taxon>Desulfovibrionia</taxon>
        <taxon>Desulfovibrionales</taxon>
        <taxon>Desulfovibrionaceae</taxon>
        <taxon>Halodesulfovibrio</taxon>
    </lineage>
</organism>
<feature type="transmembrane region" description="Helical" evidence="6">
    <location>
        <begin position="39"/>
        <end position="62"/>
    </location>
</feature>
<protein>
    <submittedName>
        <fullName evidence="7">Amino acid transporter</fullName>
    </submittedName>
</protein>
<comment type="caution">
    <text evidence="7">The sequence shown here is derived from an EMBL/GenBank/DDBJ whole genome shotgun (WGS) entry which is preliminary data.</text>
</comment>
<keyword evidence="4 6" id="KW-1133">Transmembrane helix</keyword>
<keyword evidence="5 6" id="KW-0472">Membrane</keyword>
<evidence type="ECO:0000256" key="1">
    <source>
        <dbReference type="ARBA" id="ARBA00004651"/>
    </source>
</evidence>
<dbReference type="OrthoDB" id="5638726at2"/>
<dbReference type="GO" id="GO:0005886">
    <property type="term" value="C:plasma membrane"/>
    <property type="evidence" value="ECO:0007669"/>
    <property type="project" value="UniProtKB-SubCell"/>
</dbReference>
<dbReference type="PATRIC" id="fig|1560234.3.peg.799"/>
<dbReference type="Pfam" id="PF01810">
    <property type="entry name" value="LysE"/>
    <property type="match status" value="1"/>
</dbReference>
<keyword evidence="8" id="KW-1185">Reference proteome</keyword>
<dbReference type="InterPro" id="IPR001123">
    <property type="entry name" value="LeuE-type"/>
</dbReference>
<sequence length="205" mass="21879">MLAPFFQGFGTCGGLIMAIGAQNAFLLSQSVRKNHHLTIALMCILSDMLLIGLGVFSIGQIVASSPEVKLFATFFGAAFLLWYGFCAFKSACKPGVLTTTADTSRSLRNVILTTLAVTFLNPHTYLDTVVLMGSLGGQFIGDGRIYFWIGGVCASAIWFGALAFGGQALAPLFRKPSSWRILDGTVCLVMWLIAAGLIKQGIALL</sequence>
<comment type="subcellular location">
    <subcellularLocation>
        <location evidence="1">Cell membrane</location>
        <topology evidence="1">Multi-pass membrane protein</topology>
    </subcellularLocation>
</comment>
<accession>A0A1B7XC71</accession>
<dbReference type="EMBL" id="JXMS01000015">
    <property type="protein sequence ID" value="OBQ51501.1"/>
    <property type="molecule type" value="Genomic_DNA"/>
</dbReference>
<dbReference type="AlphaFoldDB" id="A0A1B7XC71"/>
<feature type="transmembrane region" description="Helical" evidence="6">
    <location>
        <begin position="181"/>
        <end position="202"/>
    </location>
</feature>
<evidence type="ECO:0000256" key="3">
    <source>
        <dbReference type="ARBA" id="ARBA00022692"/>
    </source>
</evidence>
<evidence type="ECO:0000256" key="2">
    <source>
        <dbReference type="ARBA" id="ARBA00022475"/>
    </source>
</evidence>
<feature type="transmembrane region" description="Helical" evidence="6">
    <location>
        <begin position="145"/>
        <end position="169"/>
    </location>
</feature>
<gene>
    <name evidence="7" type="ORF">SP90_09830</name>
</gene>
<keyword evidence="3 6" id="KW-0812">Transmembrane</keyword>
<evidence type="ECO:0000256" key="4">
    <source>
        <dbReference type="ARBA" id="ARBA00022989"/>
    </source>
</evidence>
<name>A0A1B7XC71_9BACT</name>
<dbReference type="GO" id="GO:0015171">
    <property type="term" value="F:amino acid transmembrane transporter activity"/>
    <property type="evidence" value="ECO:0007669"/>
    <property type="project" value="TreeGrafter"/>
</dbReference>
<dbReference type="Proteomes" id="UP000091979">
    <property type="component" value="Unassembled WGS sequence"/>
</dbReference>
<dbReference type="PANTHER" id="PTHR30086:SF20">
    <property type="entry name" value="ARGININE EXPORTER PROTEIN ARGO-RELATED"/>
    <property type="match status" value="1"/>
</dbReference>
<proteinExistence type="predicted"/>
<evidence type="ECO:0000313" key="8">
    <source>
        <dbReference type="Proteomes" id="UP000091979"/>
    </source>
</evidence>
<feature type="transmembrane region" description="Helical" evidence="6">
    <location>
        <begin position="68"/>
        <end position="86"/>
    </location>
</feature>
<feature type="transmembrane region" description="Helical" evidence="6">
    <location>
        <begin position="6"/>
        <end position="27"/>
    </location>
</feature>